<reference evidence="1 2" key="1">
    <citation type="submission" date="2019-06" db="EMBL/GenBank/DDBJ databases">
        <title>A complete genome sequence for Luteibacter pinisoli MAH-14.</title>
        <authorList>
            <person name="Baltrus D.A."/>
        </authorList>
    </citation>
    <scope>NUCLEOTIDE SEQUENCE [LARGE SCALE GENOMIC DNA]</scope>
    <source>
        <strain evidence="1 2">MAH-14</strain>
    </source>
</reference>
<gene>
    <name evidence="1" type="ORF">FIV34_05940</name>
</gene>
<protein>
    <submittedName>
        <fullName evidence="1">Biliverdin-producing heme oxygenase</fullName>
    </submittedName>
</protein>
<accession>A0A4Y5Z103</accession>
<dbReference type="InterPro" id="IPR016053">
    <property type="entry name" value="Haem_Oase-like"/>
</dbReference>
<dbReference type="Proteomes" id="UP000316093">
    <property type="component" value="Chromosome"/>
</dbReference>
<dbReference type="AlphaFoldDB" id="A0A4Y5Z103"/>
<evidence type="ECO:0000313" key="2">
    <source>
        <dbReference type="Proteomes" id="UP000316093"/>
    </source>
</evidence>
<dbReference type="CDD" id="cd19166">
    <property type="entry name" value="HemeO-bac"/>
    <property type="match status" value="1"/>
</dbReference>
<dbReference type="GO" id="GO:0004392">
    <property type="term" value="F:heme oxygenase (decyclizing) activity"/>
    <property type="evidence" value="ECO:0007669"/>
    <property type="project" value="InterPro"/>
</dbReference>
<keyword evidence="2" id="KW-1185">Reference proteome</keyword>
<dbReference type="InterPro" id="IPR016084">
    <property type="entry name" value="Haem_Oase-like_multi-hlx"/>
</dbReference>
<proteinExistence type="predicted"/>
<evidence type="ECO:0000313" key="1">
    <source>
        <dbReference type="EMBL" id="QDE38774.1"/>
    </source>
</evidence>
<dbReference type="GO" id="GO:0006788">
    <property type="term" value="P:heme oxidation"/>
    <property type="evidence" value="ECO:0007669"/>
    <property type="project" value="InterPro"/>
</dbReference>
<dbReference type="EMBL" id="CP041046">
    <property type="protein sequence ID" value="QDE38774.1"/>
    <property type="molecule type" value="Genomic_DNA"/>
</dbReference>
<dbReference type="OrthoDB" id="114943at2"/>
<dbReference type="KEGG" id="lpy:FIV34_05940"/>
<dbReference type="Pfam" id="PF01126">
    <property type="entry name" value="Heme_oxygenase"/>
    <property type="match status" value="1"/>
</dbReference>
<name>A0A4Y5Z103_9GAMM</name>
<dbReference type="RefSeq" id="WP_139980618.1">
    <property type="nucleotide sequence ID" value="NZ_CP041046.1"/>
</dbReference>
<organism evidence="1 2">
    <name type="scientific">Luteibacter pinisoli</name>
    <dbReference type="NCBI Taxonomy" id="2589080"/>
    <lineage>
        <taxon>Bacteria</taxon>
        <taxon>Pseudomonadati</taxon>
        <taxon>Pseudomonadota</taxon>
        <taxon>Gammaproteobacteria</taxon>
        <taxon>Lysobacterales</taxon>
        <taxon>Rhodanobacteraceae</taxon>
        <taxon>Luteibacter</taxon>
    </lineage>
</organism>
<dbReference type="SUPFAM" id="SSF48613">
    <property type="entry name" value="Heme oxygenase-like"/>
    <property type="match status" value="1"/>
</dbReference>
<sequence length="191" mass="21150">MDGDAAIAPAHRLLREHTRDAHDAAEATAGMRALLSGAMNEAGYHGLLAAQLRLFVAWEHERAGEITAAADAWAYQSRIPLLETDLSLHGNLPARVISHVDVPPEFWGELYVIEGSTLGGQVIVRQLRTQFPALPHAYYAMGESAPGQWRRFQQVLDRMLPDRTAQSLAIVGAQRMFARFQRTLQDPGHHV</sequence>
<dbReference type="Gene3D" id="1.20.910.10">
    <property type="entry name" value="Heme oxygenase-like"/>
    <property type="match status" value="1"/>
</dbReference>